<evidence type="ECO:0000259" key="3">
    <source>
        <dbReference type="Pfam" id="PF20439"/>
    </source>
</evidence>
<dbReference type="InterPro" id="IPR046841">
    <property type="entry name" value="SpoIVA_middle"/>
</dbReference>
<dbReference type="NCBIfam" id="TIGR02836">
    <property type="entry name" value="spore_IV_A"/>
    <property type="match status" value="1"/>
</dbReference>
<accession>A0A923LFI5</accession>
<dbReference type="GO" id="GO:0005524">
    <property type="term" value="F:ATP binding"/>
    <property type="evidence" value="ECO:0007669"/>
    <property type="project" value="InterPro"/>
</dbReference>
<dbReference type="CDD" id="cd00882">
    <property type="entry name" value="Ras_like_GTPase"/>
    <property type="match status" value="1"/>
</dbReference>
<dbReference type="InterPro" id="IPR046842">
    <property type="entry name" value="SpoIVA_ATPase"/>
</dbReference>
<comment type="caution">
    <text evidence="4">The sequence shown here is derived from an EMBL/GenBank/DDBJ whole genome shotgun (WGS) entry which is preliminary data.</text>
</comment>
<dbReference type="InterPro" id="IPR014201">
    <property type="entry name" value="Spore_IV_A"/>
</dbReference>
<feature type="domain" description="Sporulation stage IV protein A C-terminal" evidence="3">
    <location>
        <begin position="416"/>
        <end position="490"/>
    </location>
</feature>
<gene>
    <name evidence="4" type="primary">spoIVA</name>
    <name evidence="4" type="ORF">H8S37_01805</name>
</gene>
<dbReference type="InterPro" id="IPR027417">
    <property type="entry name" value="P-loop_NTPase"/>
</dbReference>
<dbReference type="AlphaFoldDB" id="A0A923LFI5"/>
<dbReference type="Gene3D" id="3.40.50.300">
    <property type="entry name" value="P-loop containing nucleotide triphosphate hydrolases"/>
    <property type="match status" value="1"/>
</dbReference>
<dbReference type="GO" id="GO:0043934">
    <property type="term" value="P:sporulation"/>
    <property type="evidence" value="ECO:0007669"/>
    <property type="project" value="InterPro"/>
</dbReference>
<dbReference type="Pfam" id="PF20438">
    <property type="entry name" value="SpoIVA_middle"/>
    <property type="match status" value="1"/>
</dbReference>
<feature type="domain" description="Stage IV sporulation protein A middle" evidence="2">
    <location>
        <begin position="238"/>
        <end position="415"/>
    </location>
</feature>
<evidence type="ECO:0000259" key="1">
    <source>
        <dbReference type="Pfam" id="PF09547"/>
    </source>
</evidence>
<keyword evidence="5" id="KW-1185">Reference proteome</keyword>
<organism evidence="4 5">
    <name type="scientific">Mediterraneibacter hominis</name>
    <dbReference type="NCBI Taxonomy" id="2763054"/>
    <lineage>
        <taxon>Bacteria</taxon>
        <taxon>Bacillati</taxon>
        <taxon>Bacillota</taxon>
        <taxon>Clostridia</taxon>
        <taxon>Lachnospirales</taxon>
        <taxon>Lachnospiraceae</taxon>
        <taxon>Mediterraneibacter</taxon>
    </lineage>
</organism>
<sequence>MESFQVYKDMKARTNGEIYIGVVGPVRTGKSTFIKRFMDLLVLPNMTDEHAKERTQDELPQSASGATIMTTEPKFVPKEAALVGLSEDVQVKIRLIDCVGYMVDGASGHTENGEERQVKTPWFEYEIPFTKAAAIGTQKVIHDHATIGFVVTTDGSIGEIPRENYVDAEEKTVRELKSIGKPFLILLNCLKPYTQEAKELKEELSQKYGVSVAAVNCEQLKAEDIHDIMRQVLYEFPISEVEFYIPKWVEMLSREHKIKKDLLENVRALMQGMEDIRSALHAPELPESEYIEKAAVEKVAMDTGCIQVRIDFKEQYYYEVLSELTGAQIKGEYELIAAMKELSAMKAEYTQIKDAFADVKMKGYGVVSPKKEDITLDEPVIIKQGSKYGVKIRSEAPSIHMIRAVIETEIAPIVGNEKQAEDLVEYIKTESETPQGIWGTNIFGKSIEELVMDGMRNKITTINEESQVKLQDSMQKIVNDSNGGLVCIII</sequence>
<feature type="domain" description="Stage IV sporulation protein A ATPase" evidence="1">
    <location>
        <begin position="1"/>
        <end position="237"/>
    </location>
</feature>
<name>A0A923LFI5_9FIRM</name>
<protein>
    <submittedName>
        <fullName evidence="4">Stage IV sporulation protein A</fullName>
    </submittedName>
</protein>
<dbReference type="EMBL" id="JACOPF010000001">
    <property type="protein sequence ID" value="MBC5687671.1"/>
    <property type="molecule type" value="Genomic_DNA"/>
</dbReference>
<dbReference type="InterPro" id="IPR046840">
    <property type="entry name" value="SpoIVA_C"/>
</dbReference>
<dbReference type="RefSeq" id="WP_186874344.1">
    <property type="nucleotide sequence ID" value="NZ_JACOPF010000001.1"/>
</dbReference>
<dbReference type="Pfam" id="PF09547">
    <property type="entry name" value="SpoIVA_ATPase"/>
    <property type="match status" value="1"/>
</dbReference>
<dbReference type="Pfam" id="PF20439">
    <property type="entry name" value="SpoIVA_C"/>
    <property type="match status" value="1"/>
</dbReference>
<proteinExistence type="predicted"/>
<dbReference type="Proteomes" id="UP000652477">
    <property type="component" value="Unassembled WGS sequence"/>
</dbReference>
<evidence type="ECO:0000313" key="5">
    <source>
        <dbReference type="Proteomes" id="UP000652477"/>
    </source>
</evidence>
<dbReference type="GO" id="GO:0016887">
    <property type="term" value="F:ATP hydrolysis activity"/>
    <property type="evidence" value="ECO:0007669"/>
    <property type="project" value="InterPro"/>
</dbReference>
<evidence type="ECO:0000259" key="2">
    <source>
        <dbReference type="Pfam" id="PF20438"/>
    </source>
</evidence>
<reference evidence="4" key="1">
    <citation type="submission" date="2020-08" db="EMBL/GenBank/DDBJ databases">
        <title>Genome public.</title>
        <authorList>
            <person name="Liu C."/>
            <person name="Sun Q."/>
        </authorList>
    </citation>
    <scope>NUCLEOTIDE SEQUENCE</scope>
    <source>
        <strain evidence="4">NSJ-55</strain>
    </source>
</reference>
<evidence type="ECO:0000313" key="4">
    <source>
        <dbReference type="EMBL" id="MBC5687671.1"/>
    </source>
</evidence>
<dbReference type="PIRSF" id="PIRSF007466">
    <property type="entry name" value="SpoIVA"/>
    <property type="match status" value="1"/>
</dbReference>
<dbReference type="SUPFAM" id="SSF52540">
    <property type="entry name" value="P-loop containing nucleoside triphosphate hydrolases"/>
    <property type="match status" value="1"/>
</dbReference>